<keyword evidence="3" id="KW-1185">Reference proteome</keyword>
<evidence type="ECO:0000256" key="1">
    <source>
        <dbReference type="SAM" id="MobiDB-lite"/>
    </source>
</evidence>
<reference evidence="2 3" key="1">
    <citation type="submission" date="2015-04" db="EMBL/GenBank/DDBJ databases">
        <title>Complete genome sequence of Schizopora paradoxa KUC8140, a cosmopolitan wood degrader in East Asia.</title>
        <authorList>
            <consortium name="DOE Joint Genome Institute"/>
            <person name="Min B."/>
            <person name="Park H."/>
            <person name="Jang Y."/>
            <person name="Kim J.-J."/>
            <person name="Kim K.H."/>
            <person name="Pangilinan J."/>
            <person name="Lipzen A."/>
            <person name="Riley R."/>
            <person name="Grigoriev I.V."/>
            <person name="Spatafora J.W."/>
            <person name="Choi I.-G."/>
        </authorList>
    </citation>
    <scope>NUCLEOTIDE SEQUENCE [LARGE SCALE GENOMIC DNA]</scope>
    <source>
        <strain evidence="2 3">KUC8140</strain>
    </source>
</reference>
<feature type="compositionally biased region" description="Polar residues" evidence="1">
    <location>
        <begin position="232"/>
        <end position="241"/>
    </location>
</feature>
<organism evidence="2 3">
    <name type="scientific">Schizopora paradoxa</name>
    <dbReference type="NCBI Taxonomy" id="27342"/>
    <lineage>
        <taxon>Eukaryota</taxon>
        <taxon>Fungi</taxon>
        <taxon>Dikarya</taxon>
        <taxon>Basidiomycota</taxon>
        <taxon>Agaricomycotina</taxon>
        <taxon>Agaricomycetes</taxon>
        <taxon>Hymenochaetales</taxon>
        <taxon>Schizoporaceae</taxon>
        <taxon>Schizopora</taxon>
    </lineage>
</organism>
<feature type="region of interest" description="Disordered" evidence="1">
    <location>
        <begin position="1"/>
        <end position="36"/>
    </location>
</feature>
<feature type="region of interest" description="Disordered" evidence="1">
    <location>
        <begin position="172"/>
        <end position="295"/>
    </location>
</feature>
<dbReference type="AlphaFoldDB" id="A0A0H2RRV2"/>
<gene>
    <name evidence="2" type="ORF">SCHPADRAFT_319223</name>
</gene>
<accession>A0A0H2RRV2</accession>
<dbReference type="EMBL" id="KQ085945">
    <property type="protein sequence ID" value="KLO14332.1"/>
    <property type="molecule type" value="Genomic_DNA"/>
</dbReference>
<dbReference type="InParanoid" id="A0A0H2RRV2"/>
<dbReference type="OrthoDB" id="3241493at2759"/>
<proteinExistence type="predicted"/>
<sequence>MSTNPTPDDLPWPELSTVSRGATRGNQGSKGSLGTADASGRALLQLRVQPGVLTVRLNVRTTRVYTMLLQDVAQALKLTKTYWRKARRRQDYDQRRDQEHMELHEWLQQLKDKVMASLEGMLQRGEIGAPGGGAGGVPGGAGAVTGGMGPGAGAYEMPDSLELTFLRGYEDRRRRGVPHNPRLRAAGVQGTGLTEGVSPSSGARGSSHMEGDGDDDDGDGDGGSVEADTSGAGPSSWSGQRSPGGFGLPPPTPTSTSGNTGPGNSPSWPKLPDPVLANLPGEFGNAARKLESKRA</sequence>
<dbReference type="Proteomes" id="UP000053477">
    <property type="component" value="Unassembled WGS sequence"/>
</dbReference>
<feature type="compositionally biased region" description="Polar residues" evidence="1">
    <location>
        <begin position="16"/>
        <end position="32"/>
    </location>
</feature>
<evidence type="ECO:0000313" key="2">
    <source>
        <dbReference type="EMBL" id="KLO14332.1"/>
    </source>
</evidence>
<feature type="compositionally biased region" description="Low complexity" evidence="1">
    <location>
        <begin position="254"/>
        <end position="267"/>
    </location>
</feature>
<name>A0A0H2RRV2_9AGAM</name>
<protein>
    <submittedName>
        <fullName evidence="2">Uncharacterized protein</fullName>
    </submittedName>
</protein>
<evidence type="ECO:0000313" key="3">
    <source>
        <dbReference type="Proteomes" id="UP000053477"/>
    </source>
</evidence>